<feature type="domain" description="Type I restriction modification DNA specificity" evidence="5">
    <location>
        <begin position="7"/>
        <end position="140"/>
    </location>
</feature>
<evidence type="ECO:0000256" key="4">
    <source>
        <dbReference type="ARBA" id="ARBA00038652"/>
    </source>
</evidence>
<keyword evidence="7" id="KW-1185">Reference proteome</keyword>
<reference evidence="6 7" key="1">
    <citation type="submission" date="2019-07" db="EMBL/GenBank/DDBJ databases">
        <title>Whole genome shotgun sequence of Knoellia locipacati NBRC 109775.</title>
        <authorList>
            <person name="Hosoyama A."/>
            <person name="Uohara A."/>
            <person name="Ohji S."/>
            <person name="Ichikawa N."/>
        </authorList>
    </citation>
    <scope>NUCLEOTIDE SEQUENCE [LARGE SCALE GENOMIC DNA]</scope>
    <source>
        <strain evidence="6 7">NBRC 109775</strain>
    </source>
</reference>
<dbReference type="AlphaFoldDB" id="A0A512T4K1"/>
<dbReference type="PANTHER" id="PTHR43140:SF1">
    <property type="entry name" value="TYPE I RESTRICTION ENZYME ECOKI SPECIFICITY SUBUNIT"/>
    <property type="match status" value="1"/>
</dbReference>
<dbReference type="CDD" id="cd17262">
    <property type="entry name" value="RMtype1_S_Aco12261I-TRD2-CR2"/>
    <property type="match status" value="1"/>
</dbReference>
<dbReference type="Pfam" id="PF01420">
    <property type="entry name" value="Methylase_S"/>
    <property type="match status" value="1"/>
</dbReference>
<evidence type="ECO:0000259" key="5">
    <source>
        <dbReference type="Pfam" id="PF01420"/>
    </source>
</evidence>
<proteinExistence type="inferred from homology"/>
<evidence type="ECO:0000256" key="2">
    <source>
        <dbReference type="ARBA" id="ARBA00022747"/>
    </source>
</evidence>
<accession>A0A512T4K1</accession>
<gene>
    <name evidence="6" type="ORF">KLO01_31910</name>
</gene>
<dbReference type="PANTHER" id="PTHR43140">
    <property type="entry name" value="TYPE-1 RESTRICTION ENZYME ECOKI SPECIFICITY PROTEIN"/>
    <property type="match status" value="1"/>
</dbReference>
<protein>
    <recommendedName>
        <fullName evidence="5">Type I restriction modification DNA specificity domain-containing protein</fullName>
    </recommendedName>
</protein>
<dbReference type="GO" id="GO:0009307">
    <property type="term" value="P:DNA restriction-modification system"/>
    <property type="evidence" value="ECO:0007669"/>
    <property type="project" value="UniProtKB-KW"/>
</dbReference>
<name>A0A512T4K1_9MICO</name>
<evidence type="ECO:0000313" key="6">
    <source>
        <dbReference type="EMBL" id="GEQ15144.1"/>
    </source>
</evidence>
<dbReference type="InterPro" id="IPR000055">
    <property type="entry name" value="Restrct_endonuc_typeI_TRD"/>
</dbReference>
<evidence type="ECO:0000313" key="7">
    <source>
        <dbReference type="Proteomes" id="UP000321793"/>
    </source>
</evidence>
<dbReference type="SUPFAM" id="SSF116734">
    <property type="entry name" value="DNA methylase specificity domain"/>
    <property type="match status" value="2"/>
</dbReference>
<keyword evidence="3" id="KW-0238">DNA-binding</keyword>
<comment type="caution">
    <text evidence="6">The sequence shown here is derived from an EMBL/GenBank/DDBJ whole genome shotgun (WGS) entry which is preliminary data.</text>
</comment>
<dbReference type="Gene3D" id="3.90.220.20">
    <property type="entry name" value="DNA methylase specificity domains"/>
    <property type="match status" value="2"/>
</dbReference>
<sequence>MDVLDARRIPVKASDRAVRGGEIPYYGATGQAGTIDRAIFDEPLVLLGEDGAPFLDPYKSKAYLVDGPSWVNNHAHVLRPRDGLDRKFLRYYLDVFDYRGYANGTTRLKLTQASMRGMPVPIPHLREQRRIVDTLEDHLSRLDAGDRYLVQNIKRMNGWAASMADELIWSPGYSTRELGSLLREPMRNGRSDRAVTKGSAGIRALTLTAVTRNEFTDVNTKLTTTSPHMARGLWLEPGDILVQRSNTPDLVGTTARYEGPREWAIFPDLLIRVRPDEEVISSAFMCAVLRSERAHRSLRARAKGLAGSMPKIDQAAIAAVQIPVPNPRGQESIVNKLAEVESTLVVLLTTLRAQQRKSAALRRSLLRAAFSGSLAGRSTCDEVHEELAQ</sequence>
<dbReference type="InterPro" id="IPR051212">
    <property type="entry name" value="Type-I_RE_S_subunit"/>
</dbReference>
<evidence type="ECO:0000256" key="3">
    <source>
        <dbReference type="ARBA" id="ARBA00023125"/>
    </source>
</evidence>
<organism evidence="6 7">
    <name type="scientific">Knoellia locipacati</name>
    <dbReference type="NCBI Taxonomy" id="882824"/>
    <lineage>
        <taxon>Bacteria</taxon>
        <taxon>Bacillati</taxon>
        <taxon>Actinomycetota</taxon>
        <taxon>Actinomycetes</taxon>
        <taxon>Micrococcales</taxon>
        <taxon>Intrasporangiaceae</taxon>
        <taxon>Knoellia</taxon>
    </lineage>
</organism>
<evidence type="ECO:0000256" key="1">
    <source>
        <dbReference type="ARBA" id="ARBA00010923"/>
    </source>
</evidence>
<dbReference type="EMBL" id="BKBA01000012">
    <property type="protein sequence ID" value="GEQ15144.1"/>
    <property type="molecule type" value="Genomic_DNA"/>
</dbReference>
<keyword evidence="2" id="KW-0680">Restriction system</keyword>
<dbReference type="Proteomes" id="UP000321793">
    <property type="component" value="Unassembled WGS sequence"/>
</dbReference>
<comment type="similarity">
    <text evidence="1">Belongs to the type-I restriction system S methylase family.</text>
</comment>
<dbReference type="GO" id="GO:0003677">
    <property type="term" value="F:DNA binding"/>
    <property type="evidence" value="ECO:0007669"/>
    <property type="project" value="UniProtKB-KW"/>
</dbReference>
<dbReference type="InterPro" id="IPR044946">
    <property type="entry name" value="Restrct_endonuc_typeI_TRD_sf"/>
</dbReference>
<comment type="subunit">
    <text evidence="4">The methyltransferase is composed of M and S polypeptides.</text>
</comment>